<name>A0ABS5QDX3_9PROT</name>
<dbReference type="Pfam" id="PF02746">
    <property type="entry name" value="MR_MLE_N"/>
    <property type="match status" value="1"/>
</dbReference>
<dbReference type="Gene3D" id="3.30.390.10">
    <property type="entry name" value="Enolase-like, N-terminal domain"/>
    <property type="match status" value="1"/>
</dbReference>
<organism evidence="3 4">
    <name type="scientific">Roseococcus pinisoli</name>
    <dbReference type="NCBI Taxonomy" id="2835040"/>
    <lineage>
        <taxon>Bacteria</taxon>
        <taxon>Pseudomonadati</taxon>
        <taxon>Pseudomonadota</taxon>
        <taxon>Alphaproteobacteria</taxon>
        <taxon>Acetobacterales</taxon>
        <taxon>Roseomonadaceae</taxon>
        <taxon>Roseococcus</taxon>
    </lineage>
</organism>
<dbReference type="Pfam" id="PF13378">
    <property type="entry name" value="MR_MLE_C"/>
    <property type="match status" value="1"/>
</dbReference>
<dbReference type="SFLD" id="SFLDS00001">
    <property type="entry name" value="Enolase"/>
    <property type="match status" value="1"/>
</dbReference>
<dbReference type="InterPro" id="IPR034593">
    <property type="entry name" value="DgoD-like"/>
</dbReference>
<evidence type="ECO:0000313" key="3">
    <source>
        <dbReference type="EMBL" id="MBS7811900.1"/>
    </source>
</evidence>
<proteinExistence type="predicted"/>
<dbReference type="EMBL" id="JAHCDA010000002">
    <property type="protein sequence ID" value="MBS7811900.1"/>
    <property type="molecule type" value="Genomic_DNA"/>
</dbReference>
<dbReference type="InterPro" id="IPR036849">
    <property type="entry name" value="Enolase-like_C_sf"/>
</dbReference>
<evidence type="ECO:0000313" key="4">
    <source>
        <dbReference type="Proteomes" id="UP000766336"/>
    </source>
</evidence>
<accession>A0ABS5QDX3</accession>
<dbReference type="InterPro" id="IPR013342">
    <property type="entry name" value="Mandelate_racemase_C"/>
</dbReference>
<dbReference type="Gene3D" id="3.20.20.120">
    <property type="entry name" value="Enolase-like C-terminal domain"/>
    <property type="match status" value="1"/>
</dbReference>
<dbReference type="InterPro" id="IPR013341">
    <property type="entry name" value="Mandelate_racemase_N_dom"/>
</dbReference>
<dbReference type="CDD" id="cd03316">
    <property type="entry name" value="MR_like"/>
    <property type="match status" value="1"/>
</dbReference>
<dbReference type="SMART" id="SM00922">
    <property type="entry name" value="MR_MLE"/>
    <property type="match status" value="1"/>
</dbReference>
<feature type="domain" description="Mandelate racemase/muconate lactonizing enzyme C-terminal" evidence="2">
    <location>
        <begin position="148"/>
        <end position="240"/>
    </location>
</feature>
<dbReference type="PANTHER" id="PTHR48080:SF2">
    <property type="entry name" value="D-GALACTONATE DEHYDRATASE"/>
    <property type="match status" value="1"/>
</dbReference>
<keyword evidence="4" id="KW-1185">Reference proteome</keyword>
<dbReference type="Proteomes" id="UP000766336">
    <property type="component" value="Unassembled WGS sequence"/>
</dbReference>
<sequence>MTITAVETRVLAVPFDMGGPHPTFAGQAWDLMEMLLVRLETDDGRVGWGEAFGHAAIPATRAAIDTVLAPLVLGRDEGDIANLTRQVLHSTHLLGRNGSFVYGFSGIEIALWDLLGKRAGQPIWQLLGGSRRESLDAYASLLSYGGDLDLVRKNTAAACAAGYRHIKLHELTREAVLVAQGPPGAEQARIMLDVNCAWSPPVAREMAASLAGDGLFWLEEPVWPPEDAHGLASLRRHGIPLSAGENTAGLFGFKTLIEAGAIDIAQPSVTKVGGIGEMLRVIDLCEAHGVEVAPHSPYFGPGLVATLHIAAARIERPLVEVLWLEMEANPFDPWTRAENGRMRIPQGPGLGAEPDPALLERYTKDAPTRLTLGAAP</sequence>
<dbReference type="SUPFAM" id="SSF51604">
    <property type="entry name" value="Enolase C-terminal domain-like"/>
    <property type="match status" value="1"/>
</dbReference>
<comment type="caution">
    <text evidence="3">The sequence shown here is derived from an EMBL/GenBank/DDBJ whole genome shotgun (WGS) entry which is preliminary data.</text>
</comment>
<protein>
    <submittedName>
        <fullName evidence="3">Mandelate racemase/muconate lactonizing enzyme family protein</fullName>
    </submittedName>
</protein>
<dbReference type="PANTHER" id="PTHR48080">
    <property type="entry name" value="D-GALACTONATE DEHYDRATASE-RELATED"/>
    <property type="match status" value="1"/>
</dbReference>
<dbReference type="PROSITE" id="PS00909">
    <property type="entry name" value="MR_MLE_2"/>
    <property type="match status" value="1"/>
</dbReference>
<dbReference type="InterPro" id="IPR029065">
    <property type="entry name" value="Enolase_C-like"/>
</dbReference>
<reference evidence="3 4" key="1">
    <citation type="submission" date="2021-05" db="EMBL/GenBank/DDBJ databases">
        <title>Roseococcus sp. XZZS9, whole genome shotgun sequencing project.</title>
        <authorList>
            <person name="Zhao G."/>
            <person name="Shen L."/>
        </authorList>
    </citation>
    <scope>NUCLEOTIDE SEQUENCE [LARGE SCALE GENOMIC DNA]</scope>
    <source>
        <strain evidence="3 4">XZZS9</strain>
    </source>
</reference>
<evidence type="ECO:0000256" key="1">
    <source>
        <dbReference type="ARBA" id="ARBA00023239"/>
    </source>
</evidence>
<evidence type="ECO:0000259" key="2">
    <source>
        <dbReference type="SMART" id="SM00922"/>
    </source>
</evidence>
<dbReference type="RefSeq" id="WP_213670545.1">
    <property type="nucleotide sequence ID" value="NZ_JAHCDA010000002.1"/>
</dbReference>
<keyword evidence="1" id="KW-0456">Lyase</keyword>
<dbReference type="InterPro" id="IPR018110">
    <property type="entry name" value="Mandel_Rmase/mucon_lact_enz_CS"/>
</dbReference>
<dbReference type="InterPro" id="IPR029017">
    <property type="entry name" value="Enolase-like_N"/>
</dbReference>
<gene>
    <name evidence="3" type="ORF">KHU32_13200</name>
</gene>
<dbReference type="SUPFAM" id="SSF54826">
    <property type="entry name" value="Enolase N-terminal domain-like"/>
    <property type="match status" value="1"/>
</dbReference>